<gene>
    <name evidence="1" type="ORF">LXT12_20550</name>
</gene>
<sequence>MSASNEWTDWHLTPAGWVKGTESTDFGDKLRERPADAVCTCRWREHLSSTYAKPERGLDEIWRSTDKAAIQALTAKFGPCPQRL</sequence>
<evidence type="ECO:0000313" key="1">
    <source>
        <dbReference type="EMBL" id="MCE4539646.1"/>
    </source>
</evidence>
<dbReference type="RefSeq" id="WP_233394168.1">
    <property type="nucleotide sequence ID" value="NZ_JAJTWT010000010.1"/>
</dbReference>
<accession>A0ABS8XM28</accession>
<evidence type="ECO:0000313" key="2">
    <source>
        <dbReference type="Proteomes" id="UP001201463"/>
    </source>
</evidence>
<dbReference type="Proteomes" id="UP001201463">
    <property type="component" value="Unassembled WGS sequence"/>
</dbReference>
<name>A0ABS8XM28_9BURK</name>
<protein>
    <submittedName>
        <fullName evidence="1">Translation initiation factor 1</fullName>
    </submittedName>
</protein>
<reference evidence="1 2" key="1">
    <citation type="submission" date="2021-12" db="EMBL/GenBank/DDBJ databases">
        <title>Genome seq of p7.</title>
        <authorList>
            <person name="Seo T."/>
        </authorList>
    </citation>
    <scope>NUCLEOTIDE SEQUENCE [LARGE SCALE GENOMIC DNA]</scope>
    <source>
        <strain evidence="1 2">P7</strain>
    </source>
</reference>
<organism evidence="1 2">
    <name type="scientific">Pelomonas caseinilytica</name>
    <dbReference type="NCBI Taxonomy" id="2906763"/>
    <lineage>
        <taxon>Bacteria</taxon>
        <taxon>Pseudomonadati</taxon>
        <taxon>Pseudomonadota</taxon>
        <taxon>Betaproteobacteria</taxon>
        <taxon>Burkholderiales</taxon>
        <taxon>Sphaerotilaceae</taxon>
        <taxon>Roseateles</taxon>
    </lineage>
</organism>
<dbReference type="EMBL" id="JAJTWT010000010">
    <property type="protein sequence ID" value="MCE4539646.1"/>
    <property type="molecule type" value="Genomic_DNA"/>
</dbReference>
<proteinExistence type="predicted"/>
<comment type="caution">
    <text evidence="1">The sequence shown here is derived from an EMBL/GenBank/DDBJ whole genome shotgun (WGS) entry which is preliminary data.</text>
</comment>
<keyword evidence="1" id="KW-0648">Protein biosynthesis</keyword>
<keyword evidence="2" id="KW-1185">Reference proteome</keyword>
<keyword evidence="1" id="KW-0396">Initiation factor</keyword>
<dbReference type="GO" id="GO:0003743">
    <property type="term" value="F:translation initiation factor activity"/>
    <property type="evidence" value="ECO:0007669"/>
    <property type="project" value="UniProtKB-KW"/>
</dbReference>